<dbReference type="EMBL" id="VFPD01000003">
    <property type="protein sequence ID" value="TQM18341.1"/>
    <property type="molecule type" value="Genomic_DNA"/>
</dbReference>
<dbReference type="GO" id="GO:0005975">
    <property type="term" value="P:carbohydrate metabolic process"/>
    <property type="evidence" value="ECO:0007669"/>
    <property type="project" value="InterPro"/>
</dbReference>
<evidence type="ECO:0000313" key="4">
    <source>
        <dbReference type="Proteomes" id="UP000316437"/>
    </source>
</evidence>
<comment type="similarity">
    <text evidence="1">Belongs to the glycosyl hydrolase 16 family.</text>
</comment>
<evidence type="ECO:0000259" key="2">
    <source>
        <dbReference type="PROSITE" id="PS51762"/>
    </source>
</evidence>
<comment type="caution">
    <text evidence="3">The sequence shown here is derived from an EMBL/GenBank/DDBJ whole genome shotgun (WGS) entry which is preliminary data.</text>
</comment>
<dbReference type="Proteomes" id="UP000316437">
    <property type="component" value="Unassembled WGS sequence"/>
</dbReference>
<dbReference type="PANTHER" id="PTHR10963">
    <property type="entry name" value="GLYCOSYL HYDROLASE-RELATED"/>
    <property type="match status" value="1"/>
</dbReference>
<accession>A0A543E9R0</accession>
<dbReference type="RefSeq" id="WP_142018695.1">
    <property type="nucleotide sequence ID" value="NZ_VFPD01000003.1"/>
</dbReference>
<dbReference type="PANTHER" id="PTHR10963:SF55">
    <property type="entry name" value="GLYCOSIDE HYDROLASE FAMILY 16 PROTEIN"/>
    <property type="match status" value="1"/>
</dbReference>
<sequence length="913" mass="101227">MSDQIIQAPFVKSVPITEIPITQDPLTGHIANYNPQGELTFTPIDSFRKLISTGIVGMATTSSSPTPYDPATYPDGLYEKWDVNTAGTYTNFKDSLNQPIVVTADPDLKNHFVQIWVNNGVSQKVLADIGEKAETQFNINSNKPIANSAVTPMYDWFEKEGVTPVININFDSNDSETGLVNNNGTNFASVSTGRRTSFIPVKEGTTITGLFFLGSAYNGISFYSAASVGSYVAGVPGVGADNNTGHTLNYTTPANGYIRVSASEDSSRNSYATITEPSQVIIKSFDEVLQEKTDKDFDVDSDKPIANSTVAPIYEWLPKDIVSDTTVTVGFTTNVNSGYINNLGIAVPQLESVNNRYTNFIPVLKGDLISGIAYMSSTPNAISFYTAADESTYVSGVKGTGSSQSSPGTYSFVAPANGFVRFTSSTLGVGSFNIRTIVYGGFTSLQDYVKEVMQVPDTNLVDAKRTNDLRMNPDTKLFEAYRGGFSQFCRLRPLEKCFYKSSHNAFFLKDTGERVDMALVNGLYIGEYTADASGNFYTANRFSGDFYLKKQEYELFKGKRILKGGSIIDDAKCNVIKFMYVPGMDVLNIKTKRPPEYPFIVRQGQTWGFEDSTSEEVSFFFSYSTRATIYVNCYDLDFFEFNRTIVPRETRQINNGDNMLIGSELYSYNFGDEFAGPTLDLKKWKYRTGEKSNGNNVKEAITFGGGNLKIRVWANTPGNTTYIQDENGNNTGTLTTKAFNGGGIISLVDDIQYGYFEASIKMPSSYYMHSSFWTTQSFLNSGESSLTKNEIDIVEFDMKSNTVATGFNMLSAIHRWTPSHASLGYGAKVDYFNTTMNDYTQNFNRFGCLVTKDFIAMYFNGVLVNTITYKELIGFSVNPCEIILSCLPYTTPDLLGKPEDFMEVEYVRYYKPN</sequence>
<dbReference type="InterPro" id="IPR000757">
    <property type="entry name" value="Beta-glucanase-like"/>
</dbReference>
<name>A0A543E9R0_9FLAO</name>
<dbReference type="SUPFAM" id="SSF49899">
    <property type="entry name" value="Concanavalin A-like lectins/glucanases"/>
    <property type="match status" value="1"/>
</dbReference>
<organism evidence="3 4">
    <name type="scientific">Chryseobacterium aquifrigidense</name>
    <dbReference type="NCBI Taxonomy" id="558021"/>
    <lineage>
        <taxon>Bacteria</taxon>
        <taxon>Pseudomonadati</taxon>
        <taxon>Bacteroidota</taxon>
        <taxon>Flavobacteriia</taxon>
        <taxon>Flavobacteriales</taxon>
        <taxon>Weeksellaceae</taxon>
        <taxon>Chryseobacterium group</taxon>
        <taxon>Chryseobacterium</taxon>
    </lineage>
</organism>
<dbReference type="InterPro" id="IPR050546">
    <property type="entry name" value="Glycosyl_Hydrlase_16"/>
</dbReference>
<dbReference type="PROSITE" id="PS51762">
    <property type="entry name" value="GH16_2"/>
    <property type="match status" value="1"/>
</dbReference>
<evidence type="ECO:0000313" key="3">
    <source>
        <dbReference type="EMBL" id="TQM18341.1"/>
    </source>
</evidence>
<dbReference type="Pfam" id="PF00722">
    <property type="entry name" value="Glyco_hydro_16"/>
    <property type="match status" value="1"/>
</dbReference>
<dbReference type="CDD" id="cd00413">
    <property type="entry name" value="Glyco_hydrolase_16"/>
    <property type="match status" value="1"/>
</dbReference>
<feature type="domain" description="GH16" evidence="2">
    <location>
        <begin position="639"/>
        <end position="913"/>
    </location>
</feature>
<evidence type="ECO:0000256" key="1">
    <source>
        <dbReference type="ARBA" id="ARBA00006865"/>
    </source>
</evidence>
<protein>
    <submittedName>
        <fullName evidence="3">Glycosyl hydrolase family 16</fullName>
    </submittedName>
</protein>
<dbReference type="Gene3D" id="2.60.120.200">
    <property type="match status" value="1"/>
</dbReference>
<reference evidence="3 4" key="1">
    <citation type="submission" date="2019-06" db="EMBL/GenBank/DDBJ databases">
        <title>Sorghum-associated microbial communities from plants grown in Nebraska, USA.</title>
        <authorList>
            <person name="Schachtman D."/>
        </authorList>
    </citation>
    <scope>NUCLEOTIDE SEQUENCE [LARGE SCALE GENOMIC DNA]</scope>
    <source>
        <strain evidence="3 4">110</strain>
    </source>
</reference>
<keyword evidence="3" id="KW-0378">Hydrolase</keyword>
<proteinExistence type="inferred from homology"/>
<keyword evidence="4" id="KW-1185">Reference proteome</keyword>
<dbReference type="AlphaFoldDB" id="A0A543E9R0"/>
<dbReference type="GO" id="GO:0004553">
    <property type="term" value="F:hydrolase activity, hydrolyzing O-glycosyl compounds"/>
    <property type="evidence" value="ECO:0007669"/>
    <property type="project" value="InterPro"/>
</dbReference>
<dbReference type="InterPro" id="IPR013320">
    <property type="entry name" value="ConA-like_dom_sf"/>
</dbReference>
<gene>
    <name evidence="3" type="ORF">FB551_4122</name>
</gene>